<dbReference type="GeneID" id="17326942"/>
<gene>
    <name evidence="2" type="ORF">CHC_T00006601001</name>
</gene>
<feature type="region of interest" description="Disordered" evidence="1">
    <location>
        <begin position="1"/>
        <end position="38"/>
    </location>
</feature>
<dbReference type="KEGG" id="ccp:CHC_T00006601001"/>
<evidence type="ECO:0000256" key="1">
    <source>
        <dbReference type="SAM" id="MobiDB-lite"/>
    </source>
</evidence>
<proteinExistence type="predicted"/>
<protein>
    <submittedName>
        <fullName evidence="2">Uncharacterized protein</fullName>
    </submittedName>
</protein>
<dbReference type="AlphaFoldDB" id="R7QLC1"/>
<evidence type="ECO:0000313" key="2">
    <source>
        <dbReference type="EMBL" id="CDF39312.1"/>
    </source>
</evidence>
<dbReference type="EMBL" id="HG002022">
    <property type="protein sequence ID" value="CDF39312.1"/>
    <property type="molecule type" value="Genomic_DNA"/>
</dbReference>
<accession>R7QLC1</accession>
<reference evidence="3" key="1">
    <citation type="journal article" date="2013" name="Proc. Natl. Acad. Sci. U.S.A.">
        <title>Genome structure and metabolic features in the red seaweed Chondrus crispus shed light on evolution of the Archaeplastida.</title>
        <authorList>
            <person name="Collen J."/>
            <person name="Porcel B."/>
            <person name="Carre W."/>
            <person name="Ball S.G."/>
            <person name="Chaparro C."/>
            <person name="Tonon T."/>
            <person name="Barbeyron T."/>
            <person name="Michel G."/>
            <person name="Noel B."/>
            <person name="Valentin K."/>
            <person name="Elias M."/>
            <person name="Artiguenave F."/>
            <person name="Arun A."/>
            <person name="Aury J.M."/>
            <person name="Barbosa-Neto J.F."/>
            <person name="Bothwell J.H."/>
            <person name="Bouget F.Y."/>
            <person name="Brillet L."/>
            <person name="Cabello-Hurtado F."/>
            <person name="Capella-Gutierrez S."/>
            <person name="Charrier B."/>
            <person name="Cladiere L."/>
            <person name="Cock J.M."/>
            <person name="Coelho S.M."/>
            <person name="Colleoni C."/>
            <person name="Czjzek M."/>
            <person name="Da Silva C."/>
            <person name="Delage L."/>
            <person name="Denoeud F."/>
            <person name="Deschamps P."/>
            <person name="Dittami S.M."/>
            <person name="Gabaldon T."/>
            <person name="Gachon C.M."/>
            <person name="Groisillier A."/>
            <person name="Herve C."/>
            <person name="Jabbari K."/>
            <person name="Katinka M."/>
            <person name="Kloareg B."/>
            <person name="Kowalczyk N."/>
            <person name="Labadie K."/>
            <person name="Leblanc C."/>
            <person name="Lopez P.J."/>
            <person name="McLachlan D.H."/>
            <person name="Meslet-Cladiere L."/>
            <person name="Moustafa A."/>
            <person name="Nehr Z."/>
            <person name="Nyvall Collen P."/>
            <person name="Panaud O."/>
            <person name="Partensky F."/>
            <person name="Poulain J."/>
            <person name="Rensing S.A."/>
            <person name="Rousvoal S."/>
            <person name="Samson G."/>
            <person name="Symeonidi A."/>
            <person name="Weissenbach J."/>
            <person name="Zambounis A."/>
            <person name="Wincker P."/>
            <person name="Boyen C."/>
        </authorList>
    </citation>
    <scope>NUCLEOTIDE SEQUENCE [LARGE SCALE GENOMIC DNA]</scope>
    <source>
        <strain evidence="3">cv. Stackhouse</strain>
    </source>
</reference>
<evidence type="ECO:0000313" key="3">
    <source>
        <dbReference type="Proteomes" id="UP000012073"/>
    </source>
</evidence>
<dbReference type="Gramene" id="CDF39312">
    <property type="protein sequence ID" value="CDF39312"/>
    <property type="gene ID" value="CHC_T00006601001"/>
</dbReference>
<dbReference type="Proteomes" id="UP000012073">
    <property type="component" value="Unassembled WGS sequence"/>
</dbReference>
<keyword evidence="3" id="KW-1185">Reference proteome</keyword>
<name>R7QLC1_CHOCR</name>
<feature type="compositionally biased region" description="Basic residues" evidence="1">
    <location>
        <begin position="23"/>
        <end position="32"/>
    </location>
</feature>
<dbReference type="RefSeq" id="XP_005719223.1">
    <property type="nucleotide sequence ID" value="XM_005719166.1"/>
</dbReference>
<organism evidence="2 3">
    <name type="scientific">Chondrus crispus</name>
    <name type="common">Carrageen Irish moss</name>
    <name type="synonym">Polymorpha crispa</name>
    <dbReference type="NCBI Taxonomy" id="2769"/>
    <lineage>
        <taxon>Eukaryota</taxon>
        <taxon>Rhodophyta</taxon>
        <taxon>Florideophyceae</taxon>
        <taxon>Rhodymeniophycidae</taxon>
        <taxon>Gigartinales</taxon>
        <taxon>Gigartinaceae</taxon>
        <taxon>Chondrus</taxon>
    </lineage>
</organism>
<sequence length="166" mass="19106">MASQLYRNRSEGGPSTPGAAGAVRKRAARPPRKPTATDQLVSVLGSLIDLSKEQLVELRDMKASNQGLRREVAEMRNEWKLRNEADRDDVERQLHKEQERGDKQHVEQMDVLNQIQTNLRSVGRDHRDSTARDAEKEILEVNSQFPYRHIDVCVSRNMLRTLTFFI</sequence>
<feature type="region of interest" description="Disordered" evidence="1">
    <location>
        <begin position="84"/>
        <end position="103"/>
    </location>
</feature>